<feature type="domain" description="Bacterial Ig-like" evidence="3">
    <location>
        <begin position="348"/>
        <end position="435"/>
    </location>
</feature>
<dbReference type="RefSeq" id="WP_272737772.1">
    <property type="nucleotide sequence ID" value="NZ_CP116942.1"/>
</dbReference>
<name>A0AAE9Y7A3_9ACTN</name>
<sequence length="711" mass="69455">MTPVPPEAPMRHPAPRRRPAAARRTLVALAAGVLAVLVVAATPVPGAADPAPDGRAPAQARATTGVGPGGQTLTVDPVTGLDPAGAELTVTGEGFDAAAGFDVATDGLYVALCVDNGVGQTPTPCVGGVDLTGSGSASRWVTNNPIAGVPAAAVTPMAADGSFSTTITVTAADRFVDCTTLPAGKQCKVFTRLDHRASGDRSQDVRVPVSFGIPAPNGPALVVTPSSGLDPAGTDLTVTGTGFPTEAPGAYVAFGPVPEDGTDATRYGVVTFVPSSAIGPDGSFTATLPDVAAAYTDGGGTARDFSDGGGHVSTFRAHGVPDPDGRWSASVPVAFAGAAVPATTTTLAASAGSVAVGAPVVLTATVTTAAGPVTAGTVDVRSGTTLLGTAELDARGRATVRTSFPTPGARTLTAAFRGSAVAGPSSSAPVGLTVTAATPPPPADDPAPTPVATAPSGSRTGTGPAGQTLTVTPVDDLDPAGTEVEVTGEGYDAAAGFDLATGGMYVALCVDKGPAVAPSPCVGGVDTEGSSGASRWVTNDPYEGVPDDAVVPVAPDGSFRTTLTLEASDEYVDCTALPAGERCVVATRVDHRASADRSQDVKVPVCFAGEQACTTDPVAPGDPDAAPAFTGFGLDDAAAGSGVGGLPLGGGSLGSSGLGPSGGLPLASTGGGVEPLPYGIALVAGGLALLVLGRRLHRSRARPVAVPVGRP</sequence>
<evidence type="ECO:0000259" key="3">
    <source>
        <dbReference type="Pfam" id="PF16640"/>
    </source>
</evidence>
<gene>
    <name evidence="4" type="ORF">PO878_05880</name>
</gene>
<feature type="compositionally biased region" description="Low complexity" evidence="1">
    <location>
        <begin position="47"/>
        <end position="62"/>
    </location>
</feature>
<keyword evidence="5" id="KW-1185">Reference proteome</keyword>
<keyword evidence="2" id="KW-0472">Membrane</keyword>
<evidence type="ECO:0000313" key="5">
    <source>
        <dbReference type="Proteomes" id="UP001216390"/>
    </source>
</evidence>
<feature type="region of interest" description="Disordered" evidence="1">
    <location>
        <begin position="420"/>
        <end position="477"/>
    </location>
</feature>
<dbReference type="AlphaFoldDB" id="A0AAE9Y7A3"/>
<dbReference type="EMBL" id="CP116942">
    <property type="protein sequence ID" value="WCO68255.1"/>
    <property type="molecule type" value="Genomic_DNA"/>
</dbReference>
<dbReference type="Gene3D" id="2.60.40.10">
    <property type="entry name" value="Immunoglobulins"/>
    <property type="match status" value="1"/>
</dbReference>
<dbReference type="InterPro" id="IPR032109">
    <property type="entry name" value="Big_3_5"/>
</dbReference>
<feature type="compositionally biased region" description="Polar residues" evidence="1">
    <location>
        <begin position="456"/>
        <end position="471"/>
    </location>
</feature>
<feature type="transmembrane region" description="Helical" evidence="2">
    <location>
        <begin position="676"/>
        <end position="693"/>
    </location>
</feature>
<dbReference type="GO" id="GO:0005975">
    <property type="term" value="P:carbohydrate metabolic process"/>
    <property type="evidence" value="ECO:0007669"/>
    <property type="project" value="UniProtKB-ARBA"/>
</dbReference>
<evidence type="ECO:0000256" key="1">
    <source>
        <dbReference type="SAM" id="MobiDB-lite"/>
    </source>
</evidence>
<keyword evidence="2" id="KW-0812">Transmembrane</keyword>
<reference evidence="4" key="1">
    <citation type="submission" date="2023-01" db="EMBL/GenBank/DDBJ databases">
        <title>The diversity of Class Acidimicrobiia in South China Sea sediment environments and the proposal of Iamia marina sp. nov., a novel species of the genus Iamia.</title>
        <authorList>
            <person name="He Y."/>
            <person name="Tian X."/>
        </authorList>
    </citation>
    <scope>NUCLEOTIDE SEQUENCE</scope>
    <source>
        <strain evidence="4">DSM 19957</strain>
    </source>
</reference>
<dbReference type="Pfam" id="PF16640">
    <property type="entry name" value="Big_3_5"/>
    <property type="match status" value="1"/>
</dbReference>
<accession>A0AAE9Y7A3</accession>
<dbReference type="Gene3D" id="2.60.40.230">
    <property type="entry name" value="Neocarzinostatin-like"/>
    <property type="match status" value="3"/>
</dbReference>
<proteinExistence type="predicted"/>
<dbReference type="KEGG" id="ima:PO878_05880"/>
<dbReference type="InterPro" id="IPR013783">
    <property type="entry name" value="Ig-like_fold"/>
</dbReference>
<organism evidence="4 5">
    <name type="scientific">Iamia majanohamensis</name>
    <dbReference type="NCBI Taxonomy" id="467976"/>
    <lineage>
        <taxon>Bacteria</taxon>
        <taxon>Bacillati</taxon>
        <taxon>Actinomycetota</taxon>
        <taxon>Acidimicrobiia</taxon>
        <taxon>Acidimicrobiales</taxon>
        <taxon>Iamiaceae</taxon>
        <taxon>Iamia</taxon>
    </lineage>
</organism>
<evidence type="ECO:0000256" key="2">
    <source>
        <dbReference type="SAM" id="Phobius"/>
    </source>
</evidence>
<protein>
    <submittedName>
        <fullName evidence="4">Ig-like domain-containing protein</fullName>
    </submittedName>
</protein>
<feature type="compositionally biased region" description="Low complexity" evidence="1">
    <location>
        <begin position="420"/>
        <end position="437"/>
    </location>
</feature>
<dbReference type="SUPFAM" id="SSF49319">
    <property type="entry name" value="Actinoxanthin-like"/>
    <property type="match status" value="1"/>
</dbReference>
<dbReference type="InterPro" id="IPR027273">
    <property type="entry name" value="Neocarzinostatin-like"/>
</dbReference>
<feature type="compositionally biased region" description="Pro residues" evidence="1">
    <location>
        <begin position="438"/>
        <end position="449"/>
    </location>
</feature>
<keyword evidence="2" id="KW-1133">Transmembrane helix</keyword>
<evidence type="ECO:0000313" key="4">
    <source>
        <dbReference type="EMBL" id="WCO68255.1"/>
    </source>
</evidence>
<dbReference type="Proteomes" id="UP001216390">
    <property type="component" value="Chromosome"/>
</dbReference>
<feature type="region of interest" description="Disordered" evidence="1">
    <location>
        <begin position="47"/>
        <end position="73"/>
    </location>
</feature>